<gene>
    <name evidence="2" type="ORF">K3181_08565</name>
</gene>
<keyword evidence="3" id="KW-1185">Reference proteome</keyword>
<keyword evidence="1" id="KW-0732">Signal</keyword>
<dbReference type="EMBL" id="JAIGNU010000001">
    <property type="protein sequence ID" value="MBX7501493.1"/>
    <property type="molecule type" value="Genomic_DNA"/>
</dbReference>
<sequence length="136" mass="15089">MLKPLAFTATALGLLAMPLRAEEPTQMTRGEAELAKLLEGRVAGEPQRCINTFGTRTIHQIDGTALTYRDGDTVWVNYTRNPDSIDDSDVMVIRRFSATSLCRTDQIEMIERTGGFLTGVLFLDDFVPYTKVDAEG</sequence>
<evidence type="ECO:0000313" key="2">
    <source>
        <dbReference type="EMBL" id="MBX7501493.1"/>
    </source>
</evidence>
<dbReference type="Proteomes" id="UP000782554">
    <property type="component" value="Unassembled WGS sequence"/>
</dbReference>
<dbReference type="RefSeq" id="WP_221602572.1">
    <property type="nucleotide sequence ID" value="NZ_JAIGNU010000001.1"/>
</dbReference>
<evidence type="ECO:0000313" key="3">
    <source>
        <dbReference type="Proteomes" id="UP000782554"/>
    </source>
</evidence>
<accession>A0ABS7JV98</accession>
<reference evidence="2 3" key="1">
    <citation type="submission" date="2021-08" db="EMBL/GenBank/DDBJ databases">
        <title>Comparative Genomics Analysis of the Genus Qipengyuania Reveals Extensive Genetic Diversity and Metabolic Versatility, Including the Description of Fifteen Novel Species.</title>
        <authorList>
            <person name="Liu Y."/>
        </authorList>
    </citation>
    <scope>NUCLEOTIDE SEQUENCE [LARGE SCALE GENOMIC DNA]</scope>
    <source>
        <strain evidence="2 3">YG27</strain>
    </source>
</reference>
<protein>
    <submittedName>
        <fullName evidence="2">Uncharacterized protein</fullName>
    </submittedName>
</protein>
<name>A0ABS7JV98_9SPHN</name>
<evidence type="ECO:0000256" key="1">
    <source>
        <dbReference type="SAM" id="SignalP"/>
    </source>
</evidence>
<feature type="signal peptide" evidence="1">
    <location>
        <begin position="1"/>
        <end position="21"/>
    </location>
</feature>
<organism evidence="2 3">
    <name type="scientific">Qipengyuania mesophila</name>
    <dbReference type="NCBI Taxonomy" id="2867246"/>
    <lineage>
        <taxon>Bacteria</taxon>
        <taxon>Pseudomonadati</taxon>
        <taxon>Pseudomonadota</taxon>
        <taxon>Alphaproteobacteria</taxon>
        <taxon>Sphingomonadales</taxon>
        <taxon>Erythrobacteraceae</taxon>
        <taxon>Qipengyuania</taxon>
    </lineage>
</organism>
<feature type="chain" id="PRO_5046702058" evidence="1">
    <location>
        <begin position="22"/>
        <end position="136"/>
    </location>
</feature>
<proteinExistence type="predicted"/>
<comment type="caution">
    <text evidence="2">The sequence shown here is derived from an EMBL/GenBank/DDBJ whole genome shotgun (WGS) entry which is preliminary data.</text>
</comment>